<evidence type="ECO:0000313" key="2">
    <source>
        <dbReference type="EMBL" id="KGF95979.1"/>
    </source>
</evidence>
<feature type="transmembrane region" description="Helical" evidence="1">
    <location>
        <begin position="58"/>
        <end position="76"/>
    </location>
</feature>
<protein>
    <submittedName>
        <fullName evidence="2">Uncharacterized protein</fullName>
    </submittedName>
</protein>
<keyword evidence="1" id="KW-1133">Transmembrane helix</keyword>
<dbReference type="AlphaFoldDB" id="A0A0A2A655"/>
<evidence type="ECO:0000256" key="1">
    <source>
        <dbReference type="SAM" id="Phobius"/>
    </source>
</evidence>
<feature type="transmembrane region" description="Helical" evidence="1">
    <location>
        <begin position="88"/>
        <end position="106"/>
    </location>
</feature>
<feature type="transmembrane region" description="Helical" evidence="1">
    <location>
        <begin position="170"/>
        <end position="189"/>
    </location>
</feature>
<dbReference type="Proteomes" id="UP000030445">
    <property type="component" value="Unassembled WGS sequence"/>
</dbReference>
<accession>A0A0A2A655</accession>
<dbReference type="RefSeq" id="WP_052044292.1">
    <property type="nucleotide sequence ID" value="NZ_CP138951.1"/>
</dbReference>
<sequence length="239" mass="28189">MPQDIKTPFGKITPGVSLFPIYYLLFIYGFVYILPYGKSLIGISWFDWLRNEDGPLEWLQFFEYVFSSLLAFLIFLRRKNKREINSIIWFFIAFLSLIIAGEEISWGERLTGFGIGSISDLNVQGETNFHNLPFFHNYLLDPVFEISCIFLGWFGWRKFKNIDSFPGKELSLYFLFVALFYFYFDISWASTTEQIRNDQEIFEFLLSSGIFLHCLKNLNRTGFGNKEPKHHFNEIELEG</sequence>
<comment type="caution">
    <text evidence="2">The sequence shown here is derived from an EMBL/GenBank/DDBJ whole genome shotgun (WGS) entry which is preliminary data.</text>
</comment>
<feature type="transmembrane region" description="Helical" evidence="1">
    <location>
        <begin position="21"/>
        <end position="46"/>
    </location>
</feature>
<dbReference type="eggNOG" id="ENOG50319YA">
    <property type="taxonomic scope" value="Bacteria"/>
</dbReference>
<keyword evidence="1" id="KW-0472">Membrane</keyword>
<proteinExistence type="predicted"/>
<name>A0A0A2A655_PROMR</name>
<reference evidence="3" key="1">
    <citation type="journal article" date="2014" name="Sci. Data">
        <title>Genomes of diverse isolates of the marine cyanobacterium Prochlorococcus.</title>
        <authorList>
            <person name="Biller S."/>
            <person name="Berube P."/>
            <person name="Thompson J."/>
            <person name="Kelly L."/>
            <person name="Roggensack S."/>
            <person name="Awad L."/>
            <person name="Roache-Johnson K."/>
            <person name="Ding H."/>
            <person name="Giovannoni S.J."/>
            <person name="Moore L.R."/>
            <person name="Chisholm S.W."/>
        </authorList>
    </citation>
    <scope>NUCLEOTIDE SEQUENCE [LARGE SCALE GENOMIC DNA]</scope>
    <source>
        <strain evidence="3">MIT 9302</strain>
    </source>
</reference>
<keyword evidence="1" id="KW-0812">Transmembrane</keyword>
<dbReference type="EMBL" id="JNAM01000016">
    <property type="protein sequence ID" value="KGF95979.1"/>
    <property type="molecule type" value="Genomic_DNA"/>
</dbReference>
<evidence type="ECO:0000313" key="3">
    <source>
        <dbReference type="Proteomes" id="UP000030445"/>
    </source>
</evidence>
<gene>
    <name evidence="2" type="ORF">EU96_2053</name>
</gene>
<organism evidence="2 3">
    <name type="scientific">Prochlorococcus marinus str. MIT 9302</name>
    <dbReference type="NCBI Taxonomy" id="74545"/>
    <lineage>
        <taxon>Bacteria</taxon>
        <taxon>Bacillati</taxon>
        <taxon>Cyanobacteriota</taxon>
        <taxon>Cyanophyceae</taxon>
        <taxon>Synechococcales</taxon>
        <taxon>Prochlorococcaceae</taxon>
        <taxon>Prochlorococcus</taxon>
    </lineage>
</organism>
<feature type="transmembrane region" description="Helical" evidence="1">
    <location>
        <begin position="138"/>
        <end position="156"/>
    </location>
</feature>